<dbReference type="InterPro" id="IPR055178">
    <property type="entry name" value="RsdA/BaiN/AoA(So)-like_dom"/>
</dbReference>
<evidence type="ECO:0000313" key="7">
    <source>
        <dbReference type="Proteomes" id="UP000199208"/>
    </source>
</evidence>
<dbReference type="EMBL" id="FMWL01000005">
    <property type="protein sequence ID" value="SCZ78771.1"/>
    <property type="molecule type" value="Genomic_DNA"/>
</dbReference>
<evidence type="ECO:0000256" key="3">
    <source>
        <dbReference type="ARBA" id="ARBA00022827"/>
    </source>
</evidence>
<sequence length="425" mass="44971">MKTTYDWIIIGAGAAGLFAAARMAESTQVTIAGTEVPTQNSPSVLVLERGTRAGRKILISGGGQCNFTHAESAADMVKHYGDKKNFVRHAISRLDADTLMRYFEDLGLSSTTRPDGKVFPASFVAEDLIEVLLKRARQGGVQFEFNRYVEKLVPAVSGGYEVVSGEHTYQAHNVLLACGGSSYPMTGSDGAGLSLAAELGLETLPARPALTPIYHQDRMLHGLAGVVLQGASFKYRDSEGARQLKGDLLFTHTGLSGPGILDASRWMKAGGILELNFSNLDPAAFEAALLEAAAAHGTRQLSTVIRGLVQTRSISDMIESQLGEAACKTNMASLSKAHRQQVVKLATAYEVGISSLGALRSAMATAGGVSTREVVGRTMMAKRLPGLYFAGELMDVDGDTGGYNLHWAFASAALAVASGKADVVK</sequence>
<accession>A0A1G5RZ89</accession>
<dbReference type="Proteomes" id="UP000199208">
    <property type="component" value="Unassembled WGS sequence"/>
</dbReference>
<name>A0A1G5RZ89_9FIRM</name>
<dbReference type="InterPro" id="IPR023166">
    <property type="entry name" value="BaiN-like_dom_sf"/>
</dbReference>
<dbReference type="AlphaFoldDB" id="A0A1G5RZ89"/>
<evidence type="ECO:0008006" key="8">
    <source>
        <dbReference type="Google" id="ProtNLM"/>
    </source>
</evidence>
<keyword evidence="7" id="KW-1185">Reference proteome</keyword>
<dbReference type="PRINTS" id="PR00368">
    <property type="entry name" value="FADPNR"/>
</dbReference>
<organism evidence="6 7">
    <name type="scientific">Acidaminobacter hydrogenoformans DSM 2784</name>
    <dbReference type="NCBI Taxonomy" id="1120920"/>
    <lineage>
        <taxon>Bacteria</taxon>
        <taxon>Bacillati</taxon>
        <taxon>Bacillota</taxon>
        <taxon>Clostridia</taxon>
        <taxon>Peptostreptococcales</taxon>
        <taxon>Acidaminobacteraceae</taxon>
        <taxon>Acidaminobacter</taxon>
    </lineage>
</organism>
<keyword evidence="3" id="KW-0274">FAD</keyword>
<dbReference type="PANTHER" id="PTHR42887">
    <property type="entry name" value="OS12G0638800 PROTEIN"/>
    <property type="match status" value="1"/>
</dbReference>
<dbReference type="Gene3D" id="3.50.50.60">
    <property type="entry name" value="FAD/NAD(P)-binding domain"/>
    <property type="match status" value="1"/>
</dbReference>
<dbReference type="InterPro" id="IPR004792">
    <property type="entry name" value="BaiN-like"/>
</dbReference>
<feature type="domain" description="RsdA/BaiN/AoA(So)-like insert" evidence="5">
    <location>
        <begin position="207"/>
        <end position="362"/>
    </location>
</feature>
<evidence type="ECO:0000256" key="1">
    <source>
        <dbReference type="ARBA" id="ARBA00001974"/>
    </source>
</evidence>
<dbReference type="NCBIfam" id="TIGR00275">
    <property type="entry name" value="aminoacetone oxidase family FAD-binding enzyme"/>
    <property type="match status" value="1"/>
</dbReference>
<dbReference type="Pfam" id="PF22780">
    <property type="entry name" value="HI0933_like_1st"/>
    <property type="match status" value="1"/>
</dbReference>
<proteinExistence type="predicted"/>
<gene>
    <name evidence="6" type="ORF">SAMN03080599_01427</name>
</gene>
<keyword evidence="2" id="KW-0285">Flavoprotein</keyword>
<dbReference type="Pfam" id="PF03486">
    <property type="entry name" value="HI0933_like"/>
    <property type="match status" value="1"/>
</dbReference>
<dbReference type="Gene3D" id="1.10.8.260">
    <property type="entry name" value="HI0933 insert domain-like"/>
    <property type="match status" value="1"/>
</dbReference>
<dbReference type="OrthoDB" id="9773233at2"/>
<reference evidence="6 7" key="1">
    <citation type="submission" date="2016-10" db="EMBL/GenBank/DDBJ databases">
        <authorList>
            <person name="de Groot N.N."/>
        </authorList>
    </citation>
    <scope>NUCLEOTIDE SEQUENCE [LARGE SCALE GENOMIC DNA]</scope>
    <source>
        <strain evidence="6 7">DSM 2784</strain>
    </source>
</reference>
<dbReference type="SUPFAM" id="SSF160996">
    <property type="entry name" value="HI0933 insert domain-like"/>
    <property type="match status" value="1"/>
</dbReference>
<feature type="domain" description="RsdA/BaiN/AoA(So)-like Rossmann fold-like" evidence="4">
    <location>
        <begin position="6"/>
        <end position="415"/>
    </location>
</feature>
<dbReference type="PANTHER" id="PTHR42887:SF2">
    <property type="entry name" value="OS12G0638800 PROTEIN"/>
    <property type="match status" value="1"/>
</dbReference>
<dbReference type="SUPFAM" id="SSF51905">
    <property type="entry name" value="FAD/NAD(P)-binding domain"/>
    <property type="match status" value="1"/>
</dbReference>
<dbReference type="Gene3D" id="2.40.30.10">
    <property type="entry name" value="Translation factors"/>
    <property type="match status" value="1"/>
</dbReference>
<evidence type="ECO:0000313" key="6">
    <source>
        <dbReference type="EMBL" id="SCZ78771.1"/>
    </source>
</evidence>
<protein>
    <recommendedName>
        <fullName evidence="8">Aminoacetone oxidase family FAD-binding enzyme</fullName>
    </recommendedName>
</protein>
<dbReference type="InterPro" id="IPR036188">
    <property type="entry name" value="FAD/NAD-bd_sf"/>
</dbReference>
<dbReference type="InterPro" id="IPR057661">
    <property type="entry name" value="RsdA/BaiN/AoA(So)_Rossmann"/>
</dbReference>
<evidence type="ECO:0000259" key="4">
    <source>
        <dbReference type="Pfam" id="PF03486"/>
    </source>
</evidence>
<evidence type="ECO:0000259" key="5">
    <source>
        <dbReference type="Pfam" id="PF22780"/>
    </source>
</evidence>
<dbReference type="RefSeq" id="WP_092590203.1">
    <property type="nucleotide sequence ID" value="NZ_FMWL01000005.1"/>
</dbReference>
<evidence type="ECO:0000256" key="2">
    <source>
        <dbReference type="ARBA" id="ARBA00022630"/>
    </source>
</evidence>
<dbReference type="STRING" id="1120920.SAMN03080599_01427"/>
<comment type="cofactor">
    <cofactor evidence="1">
        <name>FAD</name>
        <dbReference type="ChEBI" id="CHEBI:57692"/>
    </cofactor>
</comment>